<reference evidence="2 3" key="1">
    <citation type="journal article" date="2017" name="Syst. Appl. Microbiol.">
        <title>Pseudomonas caspiana sp. nov., a citrus pathogen in the Pseudomonas syringae phylogenetic group.</title>
        <authorList>
            <person name="Busquets A."/>
            <person name="Gomila M."/>
            <person name="Beiki F."/>
            <person name="Mulet M."/>
            <person name="Rahimian H."/>
            <person name="Garcia-Valdes E."/>
            <person name="Lalucat J."/>
        </authorList>
    </citation>
    <scope>NUCLEOTIDE SEQUENCE [LARGE SCALE GENOMIC DNA]</scope>
    <source>
        <strain evidence="2 3">FBF102</strain>
    </source>
</reference>
<keyword evidence="3" id="KW-1185">Reference proteome</keyword>
<protein>
    <recommendedName>
        <fullName evidence="4">Toxin CptA</fullName>
    </recommendedName>
</protein>
<comment type="caution">
    <text evidence="2">The sequence shown here is derived from an EMBL/GenBank/DDBJ whole genome shotgun (WGS) entry which is preliminary data.</text>
</comment>
<feature type="transmembrane region" description="Helical" evidence="1">
    <location>
        <begin position="17"/>
        <end position="37"/>
    </location>
</feature>
<keyword evidence="1" id="KW-1133">Transmembrane helix</keyword>
<feature type="transmembrane region" description="Helical" evidence="1">
    <location>
        <begin position="43"/>
        <end position="65"/>
    </location>
</feature>
<proteinExistence type="predicted"/>
<accession>A0A1Y3PCE1</accession>
<evidence type="ECO:0008006" key="4">
    <source>
        <dbReference type="Google" id="ProtNLM"/>
    </source>
</evidence>
<name>A0A1Y3PCE1_9PSED</name>
<dbReference type="EMBL" id="LOHF01000002">
    <property type="protein sequence ID" value="OUM75263.1"/>
    <property type="molecule type" value="Genomic_DNA"/>
</dbReference>
<dbReference type="Proteomes" id="UP000195440">
    <property type="component" value="Unassembled WGS sequence"/>
</dbReference>
<gene>
    <name evidence="2" type="ORF">AUC60_03425</name>
</gene>
<keyword evidence="1" id="KW-0812">Transmembrane</keyword>
<dbReference type="InterPro" id="IPR009883">
    <property type="entry name" value="YgfX"/>
</dbReference>
<evidence type="ECO:0000313" key="2">
    <source>
        <dbReference type="EMBL" id="OUM75263.1"/>
    </source>
</evidence>
<evidence type="ECO:0000256" key="1">
    <source>
        <dbReference type="SAM" id="Phobius"/>
    </source>
</evidence>
<organism evidence="2 3">
    <name type="scientific">Pseudomonas caspiana</name>
    <dbReference type="NCBI Taxonomy" id="1451454"/>
    <lineage>
        <taxon>Bacteria</taxon>
        <taxon>Pseudomonadati</taxon>
        <taxon>Pseudomonadota</taxon>
        <taxon>Gammaproteobacteria</taxon>
        <taxon>Pseudomonadales</taxon>
        <taxon>Pseudomonadaceae</taxon>
        <taxon>Pseudomonas</taxon>
    </lineage>
</organism>
<dbReference type="OrthoDB" id="7030636at2"/>
<evidence type="ECO:0000313" key="3">
    <source>
        <dbReference type="Proteomes" id="UP000195440"/>
    </source>
</evidence>
<dbReference type="AlphaFoldDB" id="A0A1Y3PCE1"/>
<keyword evidence="1" id="KW-0472">Membrane</keyword>
<dbReference type="Pfam" id="PF07254">
    <property type="entry name" value="Cpta_toxin"/>
    <property type="match status" value="1"/>
</dbReference>
<sequence length="155" mass="17441">MSSPSDRFECHWHASRALLVAYSGAQLLALISLYFLAVPGWAVGLGLALCMAHGICVLPGSILLNGSTAFTGLRRNAEGWQLWSRRDGWQSVQLCRDSIALPMIVVLRFRLAGESRSRWRMTRGLCIPRDALAPDIHRRLRLRLKFSRSRWAAPE</sequence>
<dbReference type="RefSeq" id="WP_087264693.1">
    <property type="nucleotide sequence ID" value="NZ_JBJGBV010000005.1"/>
</dbReference>